<dbReference type="EMBL" id="BTRK01000001">
    <property type="protein sequence ID" value="GMR31838.1"/>
    <property type="molecule type" value="Genomic_DNA"/>
</dbReference>
<dbReference type="Pfam" id="PF01484">
    <property type="entry name" value="Col_cuticle_N"/>
    <property type="match status" value="1"/>
</dbReference>
<reference evidence="6" key="1">
    <citation type="submission" date="2022-10" db="EMBL/GenBank/DDBJ databases">
        <title>Genome assembly of Pristionchus species.</title>
        <authorList>
            <person name="Yoshida K."/>
            <person name="Sommer R.J."/>
        </authorList>
    </citation>
    <scope>NUCLEOTIDE SEQUENCE [LARGE SCALE GENOMIC DNA]</scope>
    <source>
        <strain evidence="6">RS5460</strain>
    </source>
</reference>
<proteinExistence type="predicted"/>
<dbReference type="PANTHER" id="PTHR24637">
    <property type="entry name" value="COLLAGEN"/>
    <property type="match status" value="1"/>
</dbReference>
<feature type="region of interest" description="Disordered" evidence="2">
    <location>
        <begin position="63"/>
        <end position="113"/>
    </location>
</feature>
<evidence type="ECO:0000313" key="5">
    <source>
        <dbReference type="EMBL" id="GMR31838.1"/>
    </source>
</evidence>
<evidence type="ECO:0000259" key="4">
    <source>
        <dbReference type="SMART" id="SM01088"/>
    </source>
</evidence>
<dbReference type="InterPro" id="IPR002486">
    <property type="entry name" value="Col_cuticle_N"/>
</dbReference>
<keyword evidence="1" id="KW-0677">Repeat</keyword>
<dbReference type="SMART" id="SM01088">
    <property type="entry name" value="Col_cuticle_N"/>
    <property type="match status" value="1"/>
</dbReference>
<comment type="caution">
    <text evidence="5">The sequence shown here is derived from an EMBL/GenBank/DDBJ whole genome shotgun (WGS) entry which is preliminary data.</text>
</comment>
<evidence type="ECO:0000256" key="1">
    <source>
        <dbReference type="ARBA" id="ARBA00022737"/>
    </source>
</evidence>
<evidence type="ECO:0000256" key="3">
    <source>
        <dbReference type="SAM" id="Phobius"/>
    </source>
</evidence>
<dbReference type="PANTHER" id="PTHR24637:SF382">
    <property type="entry name" value="NEMATODE CUTICLE COLLAGEN N-TERMINAL DOMAIN-CONTAINING PROTEIN"/>
    <property type="match status" value="1"/>
</dbReference>
<feature type="domain" description="Nematode cuticle collagen N-terminal" evidence="4">
    <location>
        <begin position="6"/>
        <end position="58"/>
    </location>
</feature>
<protein>
    <recommendedName>
        <fullName evidence="4">Nematode cuticle collagen N-terminal domain-containing protein</fullName>
    </recommendedName>
</protein>
<keyword evidence="3" id="KW-1133">Transmembrane helix</keyword>
<accession>A0AAN4Z0L9</accession>
<name>A0AAN4Z0L9_9BILA</name>
<dbReference type="Proteomes" id="UP001328107">
    <property type="component" value="Unassembled WGS sequence"/>
</dbReference>
<sequence>KPSLRFAAFCAVTFATVSLLACIISLPLVYNHVHSIQAYMQNEVEFCKTRSREMWRQMASVQVSSKGSTKHRVARDAYDAAPLTTGQPGPQGPPGPPGKDGQPGKAGPPGPPG</sequence>
<evidence type="ECO:0000256" key="2">
    <source>
        <dbReference type="SAM" id="MobiDB-lite"/>
    </source>
</evidence>
<feature type="non-terminal residue" evidence="5">
    <location>
        <position position="1"/>
    </location>
</feature>
<keyword evidence="3" id="KW-0472">Membrane</keyword>
<evidence type="ECO:0000313" key="6">
    <source>
        <dbReference type="Proteomes" id="UP001328107"/>
    </source>
</evidence>
<keyword evidence="6" id="KW-1185">Reference proteome</keyword>
<organism evidence="5 6">
    <name type="scientific">Pristionchus mayeri</name>
    <dbReference type="NCBI Taxonomy" id="1317129"/>
    <lineage>
        <taxon>Eukaryota</taxon>
        <taxon>Metazoa</taxon>
        <taxon>Ecdysozoa</taxon>
        <taxon>Nematoda</taxon>
        <taxon>Chromadorea</taxon>
        <taxon>Rhabditida</taxon>
        <taxon>Rhabditina</taxon>
        <taxon>Diplogasteromorpha</taxon>
        <taxon>Diplogasteroidea</taxon>
        <taxon>Neodiplogasteridae</taxon>
        <taxon>Pristionchus</taxon>
    </lineage>
</organism>
<dbReference type="GO" id="GO:0042302">
    <property type="term" value="F:structural constituent of cuticle"/>
    <property type="evidence" value="ECO:0007669"/>
    <property type="project" value="InterPro"/>
</dbReference>
<keyword evidence="3" id="KW-0812">Transmembrane</keyword>
<dbReference type="AlphaFoldDB" id="A0AAN4Z0L9"/>
<feature type="transmembrane region" description="Helical" evidence="3">
    <location>
        <begin position="6"/>
        <end position="30"/>
    </location>
</feature>
<feature type="non-terminal residue" evidence="5">
    <location>
        <position position="113"/>
    </location>
</feature>
<gene>
    <name evidence="5" type="ORF">PMAYCL1PPCAC_02033</name>
</gene>